<comment type="caution">
    <text evidence="2">The sequence shown here is derived from an EMBL/GenBank/DDBJ whole genome shotgun (WGS) entry which is preliminary data.</text>
</comment>
<accession>A0A9P3HLZ1</accession>
<sequence>MKSSTIVMTIAVLLASCAWAVALLINSALISIDPIAPLNESLVELLPPQEADNNNNNNNNGDHNTTLPGSIIPLLPFNAFLLEDLPIHVPEDPTLEVQALKNVKDEEQLVSTQPLLTDALSPAIVDILPFELTKGQLGQNEPKVISINNPVLPFDPYFWSKTLPDTKKDEGPATVSIEPVIIISIGPLTPVNK</sequence>
<keyword evidence="3" id="KW-1185">Reference proteome</keyword>
<feature type="chain" id="PRO_5040284365" evidence="1">
    <location>
        <begin position="21"/>
        <end position="193"/>
    </location>
</feature>
<reference evidence="2" key="1">
    <citation type="submission" date="2021-11" db="EMBL/GenBank/DDBJ databases">
        <authorList>
            <person name="Herlambang A."/>
            <person name="Guo Y."/>
            <person name="Takashima Y."/>
            <person name="Nishizawa T."/>
        </authorList>
    </citation>
    <scope>NUCLEOTIDE SEQUENCE</scope>
    <source>
        <strain evidence="2">E1425</strain>
    </source>
</reference>
<dbReference type="AlphaFoldDB" id="A0A9P3HLZ1"/>
<feature type="signal peptide" evidence="1">
    <location>
        <begin position="1"/>
        <end position="20"/>
    </location>
</feature>
<protein>
    <submittedName>
        <fullName evidence="2">Uncharacterized protein</fullName>
    </submittedName>
</protein>
<evidence type="ECO:0000313" key="3">
    <source>
        <dbReference type="Proteomes" id="UP000827284"/>
    </source>
</evidence>
<name>A0A9P3HLZ1_9FUNG</name>
<proteinExistence type="predicted"/>
<organism evidence="2 3">
    <name type="scientific">Entomortierella parvispora</name>
    <dbReference type="NCBI Taxonomy" id="205924"/>
    <lineage>
        <taxon>Eukaryota</taxon>
        <taxon>Fungi</taxon>
        <taxon>Fungi incertae sedis</taxon>
        <taxon>Mucoromycota</taxon>
        <taxon>Mortierellomycotina</taxon>
        <taxon>Mortierellomycetes</taxon>
        <taxon>Mortierellales</taxon>
        <taxon>Mortierellaceae</taxon>
        <taxon>Entomortierella</taxon>
    </lineage>
</organism>
<reference evidence="2" key="2">
    <citation type="journal article" date="2022" name="Microbiol. Resour. Announc.">
        <title>Whole-Genome Sequence of Entomortierella parvispora E1425, a Mucoromycotan Fungus Associated with Burkholderiaceae-Related Endosymbiotic Bacteria.</title>
        <authorList>
            <person name="Herlambang A."/>
            <person name="Guo Y."/>
            <person name="Takashima Y."/>
            <person name="Narisawa K."/>
            <person name="Ohta H."/>
            <person name="Nishizawa T."/>
        </authorList>
    </citation>
    <scope>NUCLEOTIDE SEQUENCE</scope>
    <source>
        <strain evidence="2">E1425</strain>
    </source>
</reference>
<dbReference type="Proteomes" id="UP000827284">
    <property type="component" value="Unassembled WGS sequence"/>
</dbReference>
<keyword evidence="1" id="KW-0732">Signal</keyword>
<evidence type="ECO:0000256" key="1">
    <source>
        <dbReference type="SAM" id="SignalP"/>
    </source>
</evidence>
<evidence type="ECO:0000313" key="2">
    <source>
        <dbReference type="EMBL" id="GJJ79026.1"/>
    </source>
</evidence>
<gene>
    <name evidence="2" type="ORF">EMPS_11385</name>
</gene>
<dbReference type="PROSITE" id="PS51257">
    <property type="entry name" value="PROKAR_LIPOPROTEIN"/>
    <property type="match status" value="1"/>
</dbReference>
<dbReference type="EMBL" id="BQFW01000015">
    <property type="protein sequence ID" value="GJJ79026.1"/>
    <property type="molecule type" value="Genomic_DNA"/>
</dbReference>